<comment type="caution">
    <text evidence="9">The sequence shown here is derived from an EMBL/GenBank/DDBJ whole genome shotgun (WGS) entry which is preliminary data.</text>
</comment>
<comment type="subcellular location">
    <subcellularLocation>
        <location evidence="1">Nucleus</location>
    </subcellularLocation>
</comment>
<dbReference type="Pfam" id="PF00172">
    <property type="entry name" value="Zn_clus"/>
    <property type="match status" value="1"/>
</dbReference>
<dbReference type="EMBL" id="JAPMSZ010000001">
    <property type="protein sequence ID" value="KAJ5115410.1"/>
    <property type="molecule type" value="Genomic_DNA"/>
</dbReference>
<gene>
    <name evidence="9" type="ORF">NUU61_001169</name>
</gene>
<evidence type="ECO:0000256" key="2">
    <source>
        <dbReference type="ARBA" id="ARBA00022723"/>
    </source>
</evidence>
<evidence type="ECO:0000313" key="9">
    <source>
        <dbReference type="EMBL" id="KAJ5115410.1"/>
    </source>
</evidence>
<keyword evidence="2" id="KW-0479">Metal-binding</keyword>
<reference evidence="9" key="2">
    <citation type="journal article" date="2023" name="IMA Fungus">
        <title>Comparative genomic study of the Penicillium genus elucidates a diverse pangenome and 15 lateral gene transfer events.</title>
        <authorList>
            <person name="Petersen C."/>
            <person name="Sorensen T."/>
            <person name="Nielsen M.R."/>
            <person name="Sondergaard T.E."/>
            <person name="Sorensen J.L."/>
            <person name="Fitzpatrick D.A."/>
            <person name="Frisvad J.C."/>
            <person name="Nielsen K.L."/>
        </authorList>
    </citation>
    <scope>NUCLEOTIDE SEQUENCE</scope>
    <source>
        <strain evidence="9">IBT 34128</strain>
    </source>
</reference>
<dbReference type="CDD" id="cd12148">
    <property type="entry name" value="fungal_TF_MHR"/>
    <property type="match status" value="1"/>
</dbReference>
<dbReference type="PANTHER" id="PTHR31001:SF61">
    <property type="entry name" value="ZN(II)2CYS6 TRANSCRIPTION FACTOR (EUROFUNG)"/>
    <property type="match status" value="1"/>
</dbReference>
<name>A0A9W9KRD4_9EURO</name>
<reference evidence="9" key="1">
    <citation type="submission" date="2022-11" db="EMBL/GenBank/DDBJ databases">
        <authorList>
            <person name="Petersen C."/>
        </authorList>
    </citation>
    <scope>NUCLEOTIDE SEQUENCE</scope>
    <source>
        <strain evidence="9">IBT 34128</strain>
    </source>
</reference>
<dbReference type="PROSITE" id="PS50048">
    <property type="entry name" value="ZN2_CY6_FUNGAL_2"/>
    <property type="match status" value="1"/>
</dbReference>
<dbReference type="GO" id="GO:0006351">
    <property type="term" value="P:DNA-templated transcription"/>
    <property type="evidence" value="ECO:0007669"/>
    <property type="project" value="InterPro"/>
</dbReference>
<proteinExistence type="predicted"/>
<accession>A0A9W9KRD4</accession>
<dbReference type="SMART" id="SM00906">
    <property type="entry name" value="Fungal_trans"/>
    <property type="match status" value="1"/>
</dbReference>
<sequence>MTDDRRSRSPATRRNGTLQSCEPCRRSKQRCDHARPVCRRCAAKRINNQCFYHPAPMTRRRPSDATRIVAVAPNRLNNNSRPTSNASSPGSLGSTRLYAPLERPSALTGYLGSTSYTAVLAEHRSEIPFEPEESTDSAPVFSVEPDRLQAGLEVLRFLYNFPVNRVLINKFYVRTWNAVVPKIVIEAIVRSIQQIFDALDPNDLTSQLQDLATQIFHNSSRPMTTHQSTTIEEYCSSFTGSNFRWESLANIFPLCGQQLVITPDNDPDIVQGSDDPRAKDRLLEQVTVASAICLGFVDQASSSNELLAFLQYNDVMLRTQQYGDSSYQAWRRLGDLIATIYAAGLHLDTEGVDNCPFFLRQWRRGCFTATFYMDKMMATFVGRPPFMNHRYCTMVAPLDLSDDVLIAGGDALSQAISELDSSGWNRKGQYHRMSLNRLRFLLARSREEALEIALGTYKPHDLIQKSNKIKDRLRSVWETTPDHLRYDRQVHEDTSEPGWLILLYTYLDYLYTCFLLQRAVIKQTNTGLDDLCDISRQLLAIAIRTSTSRTPLMDLDRHFSWIVLTYGLPSASVLLLELLRQSHRPGPHPVVLPRAELIRNLSVFVSFLSWVSRPGHGNYHTCKEAEKKLSYILDRLLDPQPVQAGVVDDVTSGLDNFLDWSNYNIWDFTSDLMPLTDGFAS</sequence>
<dbReference type="Proteomes" id="UP001141434">
    <property type="component" value="Unassembled WGS sequence"/>
</dbReference>
<evidence type="ECO:0000259" key="8">
    <source>
        <dbReference type="PROSITE" id="PS50048"/>
    </source>
</evidence>
<dbReference type="Pfam" id="PF04082">
    <property type="entry name" value="Fungal_trans"/>
    <property type="match status" value="1"/>
</dbReference>
<evidence type="ECO:0000256" key="4">
    <source>
        <dbReference type="ARBA" id="ARBA00023125"/>
    </source>
</evidence>
<keyword evidence="6" id="KW-0539">Nucleus</keyword>
<evidence type="ECO:0000256" key="7">
    <source>
        <dbReference type="SAM" id="MobiDB-lite"/>
    </source>
</evidence>
<keyword evidence="5" id="KW-0804">Transcription</keyword>
<dbReference type="GO" id="GO:0000981">
    <property type="term" value="F:DNA-binding transcription factor activity, RNA polymerase II-specific"/>
    <property type="evidence" value="ECO:0007669"/>
    <property type="project" value="InterPro"/>
</dbReference>
<keyword evidence="3" id="KW-0805">Transcription regulation</keyword>
<feature type="compositionally biased region" description="Polar residues" evidence="7">
    <location>
        <begin position="75"/>
        <end position="94"/>
    </location>
</feature>
<dbReference type="RefSeq" id="XP_056516601.1">
    <property type="nucleotide sequence ID" value="XM_056651751.1"/>
</dbReference>
<dbReference type="PROSITE" id="PS00463">
    <property type="entry name" value="ZN2_CY6_FUNGAL_1"/>
    <property type="match status" value="1"/>
</dbReference>
<dbReference type="SMART" id="SM00066">
    <property type="entry name" value="GAL4"/>
    <property type="match status" value="1"/>
</dbReference>
<feature type="region of interest" description="Disordered" evidence="7">
    <location>
        <begin position="73"/>
        <end position="95"/>
    </location>
</feature>
<organism evidence="9 10">
    <name type="scientific">Penicillium alfredii</name>
    <dbReference type="NCBI Taxonomy" id="1506179"/>
    <lineage>
        <taxon>Eukaryota</taxon>
        <taxon>Fungi</taxon>
        <taxon>Dikarya</taxon>
        <taxon>Ascomycota</taxon>
        <taxon>Pezizomycotina</taxon>
        <taxon>Eurotiomycetes</taxon>
        <taxon>Eurotiomycetidae</taxon>
        <taxon>Eurotiales</taxon>
        <taxon>Aspergillaceae</taxon>
        <taxon>Penicillium</taxon>
    </lineage>
</organism>
<dbReference type="GO" id="GO:0005634">
    <property type="term" value="C:nucleus"/>
    <property type="evidence" value="ECO:0007669"/>
    <property type="project" value="UniProtKB-SubCell"/>
</dbReference>
<evidence type="ECO:0000256" key="6">
    <source>
        <dbReference type="ARBA" id="ARBA00023242"/>
    </source>
</evidence>
<keyword evidence="4" id="KW-0238">DNA-binding</keyword>
<dbReference type="CDD" id="cd00067">
    <property type="entry name" value="GAL4"/>
    <property type="match status" value="1"/>
</dbReference>
<dbReference type="OrthoDB" id="4898680at2759"/>
<dbReference type="InterPro" id="IPR007219">
    <property type="entry name" value="XnlR_reg_dom"/>
</dbReference>
<dbReference type="InterPro" id="IPR036864">
    <property type="entry name" value="Zn2-C6_fun-type_DNA-bd_sf"/>
</dbReference>
<keyword evidence="10" id="KW-1185">Reference proteome</keyword>
<dbReference type="Gene3D" id="4.10.240.10">
    <property type="entry name" value="Zn(2)-C6 fungal-type DNA-binding domain"/>
    <property type="match status" value="1"/>
</dbReference>
<dbReference type="InterPro" id="IPR001138">
    <property type="entry name" value="Zn2Cys6_DnaBD"/>
</dbReference>
<dbReference type="GO" id="GO:0008270">
    <property type="term" value="F:zinc ion binding"/>
    <property type="evidence" value="ECO:0007669"/>
    <property type="project" value="InterPro"/>
</dbReference>
<feature type="domain" description="Zn(2)-C6 fungal-type" evidence="8">
    <location>
        <begin position="20"/>
        <end position="52"/>
    </location>
</feature>
<dbReference type="PANTHER" id="PTHR31001">
    <property type="entry name" value="UNCHARACTERIZED TRANSCRIPTIONAL REGULATORY PROTEIN"/>
    <property type="match status" value="1"/>
</dbReference>
<evidence type="ECO:0000256" key="3">
    <source>
        <dbReference type="ARBA" id="ARBA00023015"/>
    </source>
</evidence>
<evidence type="ECO:0000256" key="5">
    <source>
        <dbReference type="ARBA" id="ARBA00023163"/>
    </source>
</evidence>
<evidence type="ECO:0000256" key="1">
    <source>
        <dbReference type="ARBA" id="ARBA00004123"/>
    </source>
</evidence>
<evidence type="ECO:0000313" key="10">
    <source>
        <dbReference type="Proteomes" id="UP001141434"/>
    </source>
</evidence>
<protein>
    <recommendedName>
        <fullName evidence="8">Zn(2)-C6 fungal-type domain-containing protein</fullName>
    </recommendedName>
</protein>
<dbReference type="SUPFAM" id="SSF57701">
    <property type="entry name" value="Zn2/Cys6 DNA-binding domain"/>
    <property type="match status" value="1"/>
</dbReference>
<dbReference type="GeneID" id="81390919"/>
<dbReference type="InterPro" id="IPR050613">
    <property type="entry name" value="Sec_Metabolite_Reg"/>
</dbReference>
<dbReference type="AlphaFoldDB" id="A0A9W9KRD4"/>
<dbReference type="GO" id="GO:0003677">
    <property type="term" value="F:DNA binding"/>
    <property type="evidence" value="ECO:0007669"/>
    <property type="project" value="UniProtKB-KW"/>
</dbReference>